<name>A0A834WV31_9FABA</name>
<gene>
    <name evidence="1" type="ORF">G2W53_015486</name>
</gene>
<accession>A0A834WV31</accession>
<evidence type="ECO:0000313" key="2">
    <source>
        <dbReference type="Proteomes" id="UP000634136"/>
    </source>
</evidence>
<comment type="caution">
    <text evidence="1">The sequence shown here is derived from an EMBL/GenBank/DDBJ whole genome shotgun (WGS) entry which is preliminary data.</text>
</comment>
<dbReference type="EMBL" id="JAAIUW010000005">
    <property type="protein sequence ID" value="KAF7833153.1"/>
    <property type="molecule type" value="Genomic_DNA"/>
</dbReference>
<proteinExistence type="predicted"/>
<dbReference type="Proteomes" id="UP000634136">
    <property type="component" value="Unassembled WGS sequence"/>
</dbReference>
<reference evidence="1" key="1">
    <citation type="submission" date="2020-09" db="EMBL/GenBank/DDBJ databases">
        <title>Genome-Enabled Discovery of Anthraquinone Biosynthesis in Senna tora.</title>
        <authorList>
            <person name="Kang S.-H."/>
            <person name="Pandey R.P."/>
            <person name="Lee C.-M."/>
            <person name="Sim J.-S."/>
            <person name="Jeong J.-T."/>
            <person name="Choi B.-S."/>
            <person name="Jung M."/>
            <person name="Ginzburg D."/>
            <person name="Zhao K."/>
            <person name="Won S.Y."/>
            <person name="Oh T.-J."/>
            <person name="Yu Y."/>
            <person name="Kim N.-H."/>
            <person name="Lee O.R."/>
            <person name="Lee T.-H."/>
            <person name="Bashyal P."/>
            <person name="Kim T.-S."/>
            <person name="Lee W.-H."/>
            <person name="Kawkins C."/>
            <person name="Kim C.-K."/>
            <person name="Kim J.S."/>
            <person name="Ahn B.O."/>
            <person name="Rhee S.Y."/>
            <person name="Sohng J.K."/>
        </authorList>
    </citation>
    <scope>NUCLEOTIDE SEQUENCE</scope>
    <source>
        <tissue evidence="1">Leaf</tissue>
    </source>
</reference>
<keyword evidence="2" id="KW-1185">Reference proteome</keyword>
<dbReference type="OrthoDB" id="1305631at2759"/>
<evidence type="ECO:0000313" key="1">
    <source>
        <dbReference type="EMBL" id="KAF7833153.1"/>
    </source>
</evidence>
<sequence length="42" mass="4983">MTTMFDSIRGIHALRTDWTIKVRVLRLWKAPPYPKNSPHSFN</sequence>
<organism evidence="1 2">
    <name type="scientific">Senna tora</name>
    <dbReference type="NCBI Taxonomy" id="362788"/>
    <lineage>
        <taxon>Eukaryota</taxon>
        <taxon>Viridiplantae</taxon>
        <taxon>Streptophyta</taxon>
        <taxon>Embryophyta</taxon>
        <taxon>Tracheophyta</taxon>
        <taxon>Spermatophyta</taxon>
        <taxon>Magnoliopsida</taxon>
        <taxon>eudicotyledons</taxon>
        <taxon>Gunneridae</taxon>
        <taxon>Pentapetalae</taxon>
        <taxon>rosids</taxon>
        <taxon>fabids</taxon>
        <taxon>Fabales</taxon>
        <taxon>Fabaceae</taxon>
        <taxon>Caesalpinioideae</taxon>
        <taxon>Cassia clade</taxon>
        <taxon>Senna</taxon>
    </lineage>
</organism>
<protein>
    <submittedName>
        <fullName evidence="1">Uncharacterized protein</fullName>
    </submittedName>
</protein>
<dbReference type="AlphaFoldDB" id="A0A834WV31"/>